<dbReference type="AlphaFoldDB" id="A0A5M9HYD2"/>
<organism evidence="2 3">
    <name type="scientific">Mediterraneibacter catenae</name>
    <dbReference type="NCBI Taxonomy" id="2594882"/>
    <lineage>
        <taxon>Bacteria</taxon>
        <taxon>Bacillati</taxon>
        <taxon>Bacillota</taxon>
        <taxon>Clostridia</taxon>
        <taxon>Lachnospirales</taxon>
        <taxon>Lachnospiraceae</taxon>
        <taxon>Mediterraneibacter</taxon>
    </lineage>
</organism>
<feature type="transmembrane region" description="Helical" evidence="1">
    <location>
        <begin position="57"/>
        <end position="79"/>
    </location>
</feature>
<feature type="transmembrane region" description="Helical" evidence="1">
    <location>
        <begin position="24"/>
        <end position="45"/>
    </location>
</feature>
<dbReference type="EMBL" id="VMSO01000024">
    <property type="protein sequence ID" value="KAA8500459.1"/>
    <property type="molecule type" value="Genomic_DNA"/>
</dbReference>
<keyword evidence="1" id="KW-0812">Transmembrane</keyword>
<name>A0A5M9HYD2_9FIRM</name>
<sequence>MDNNLPNTQLDDQKMENLRKRTKLSKYIMIAGGVCLGIVVLMILLNGGTLSLNFKTPTGVVAIILIIGGFALLFTGLRVKQKAGEAQKHIANNYASSVLGRVMDRLDTFDHGKHIDRYYLNQDFGFPKYDCTGFCGDYVRGVLRGVPMEFCEFELQEKHVTEDKDGDTDVSYETVFYGVIVVCRHNLALSDAVMATQFKTYENAYNADSEAFYNAFSVRCTSEQDAKLVLTPDYMQKLLELSAERGKRFAIRFLQDGTLLLVIKDMNLFEMGKSENTVQLVEKLEKEMEDFINILDTLALPAQKVADHPNAERSELR</sequence>
<dbReference type="Proteomes" id="UP000322025">
    <property type="component" value="Unassembled WGS sequence"/>
</dbReference>
<evidence type="ECO:0000256" key="1">
    <source>
        <dbReference type="SAM" id="Phobius"/>
    </source>
</evidence>
<protein>
    <submittedName>
        <fullName evidence="2">DUF3137 domain-containing protein</fullName>
    </submittedName>
</protein>
<dbReference type="Pfam" id="PF11335">
    <property type="entry name" value="DUF3137"/>
    <property type="match status" value="1"/>
</dbReference>
<dbReference type="InterPro" id="IPR021484">
    <property type="entry name" value="DUF3137"/>
</dbReference>
<gene>
    <name evidence="2" type="ORF">FNY66_13280</name>
</gene>
<accession>A0A5M9HYD2</accession>
<keyword evidence="1" id="KW-1133">Transmembrane helix</keyword>
<evidence type="ECO:0000313" key="3">
    <source>
        <dbReference type="Proteomes" id="UP000322025"/>
    </source>
</evidence>
<comment type="caution">
    <text evidence="2">The sequence shown here is derived from an EMBL/GenBank/DDBJ whole genome shotgun (WGS) entry which is preliminary data.</text>
</comment>
<proteinExistence type="predicted"/>
<keyword evidence="3" id="KW-1185">Reference proteome</keyword>
<reference evidence="2" key="1">
    <citation type="submission" date="2019-07" db="EMBL/GenBank/DDBJ databases">
        <authorList>
            <person name="Wongkuna S."/>
            <person name="Scaria J."/>
        </authorList>
    </citation>
    <scope>NUCLEOTIDE SEQUENCE [LARGE SCALE GENOMIC DNA]</scope>
    <source>
        <strain evidence="2">SW178</strain>
    </source>
</reference>
<evidence type="ECO:0000313" key="2">
    <source>
        <dbReference type="EMBL" id="KAA8500459.1"/>
    </source>
</evidence>
<dbReference type="RefSeq" id="WP_150311451.1">
    <property type="nucleotide sequence ID" value="NZ_VMSO01000024.1"/>
</dbReference>
<dbReference type="OrthoDB" id="4960523at2"/>
<keyword evidence="1" id="KW-0472">Membrane</keyword>